<organism evidence="2 3">
    <name type="scientific">Scomber scombrus</name>
    <name type="common">Atlantic mackerel</name>
    <name type="synonym">Scomber vernalis</name>
    <dbReference type="NCBI Taxonomy" id="13677"/>
    <lineage>
        <taxon>Eukaryota</taxon>
        <taxon>Metazoa</taxon>
        <taxon>Chordata</taxon>
        <taxon>Craniata</taxon>
        <taxon>Vertebrata</taxon>
        <taxon>Euteleostomi</taxon>
        <taxon>Actinopterygii</taxon>
        <taxon>Neopterygii</taxon>
        <taxon>Teleostei</taxon>
        <taxon>Neoteleostei</taxon>
        <taxon>Acanthomorphata</taxon>
        <taxon>Pelagiaria</taxon>
        <taxon>Scombriformes</taxon>
        <taxon>Scombridae</taxon>
        <taxon>Scomber</taxon>
    </lineage>
</organism>
<proteinExistence type="predicted"/>
<feature type="region of interest" description="Disordered" evidence="1">
    <location>
        <begin position="706"/>
        <end position="782"/>
    </location>
</feature>
<name>A0AAV1PCV8_SCOSC</name>
<dbReference type="InterPro" id="IPR032707">
    <property type="entry name" value="MYCBPAP"/>
</dbReference>
<gene>
    <name evidence="2" type="ORF">FSCOSCO3_A037392</name>
</gene>
<evidence type="ECO:0000313" key="3">
    <source>
        <dbReference type="Proteomes" id="UP001314229"/>
    </source>
</evidence>
<protein>
    <submittedName>
        <fullName evidence="2">MYCBP-associated protein</fullName>
    </submittedName>
</protein>
<accession>A0AAV1PCV8</accession>
<reference evidence="2 3" key="1">
    <citation type="submission" date="2024-01" db="EMBL/GenBank/DDBJ databases">
        <authorList>
            <person name="Alioto T."/>
            <person name="Alioto T."/>
            <person name="Gomez Garrido J."/>
        </authorList>
    </citation>
    <scope>NUCLEOTIDE SEQUENCE [LARGE SCALE GENOMIC DNA]</scope>
</reference>
<dbReference type="Proteomes" id="UP001314229">
    <property type="component" value="Unassembled WGS sequence"/>
</dbReference>
<feature type="compositionally biased region" description="Basic and acidic residues" evidence="1">
    <location>
        <begin position="737"/>
        <end position="763"/>
    </location>
</feature>
<comment type="caution">
    <text evidence="2">The sequence shown here is derived from an EMBL/GenBank/DDBJ whole genome shotgun (WGS) entry which is preliminary data.</text>
</comment>
<dbReference type="PANTHER" id="PTHR48421">
    <property type="entry name" value="MYCBP-ASSOCIATED PROTEIN"/>
    <property type="match status" value="1"/>
</dbReference>
<feature type="compositionally biased region" description="Basic and acidic residues" evidence="1">
    <location>
        <begin position="151"/>
        <end position="167"/>
    </location>
</feature>
<feature type="region of interest" description="Disordered" evidence="1">
    <location>
        <begin position="151"/>
        <end position="175"/>
    </location>
</feature>
<dbReference type="Pfam" id="PF14646">
    <property type="entry name" value="MYCBPAP"/>
    <property type="match status" value="1"/>
</dbReference>
<feature type="compositionally biased region" description="Basic and acidic residues" evidence="1">
    <location>
        <begin position="713"/>
        <end position="731"/>
    </location>
</feature>
<dbReference type="AlphaFoldDB" id="A0AAV1PCV8"/>
<keyword evidence="3" id="KW-1185">Reference proteome</keyword>
<evidence type="ECO:0000313" key="2">
    <source>
        <dbReference type="EMBL" id="CAK6968329.1"/>
    </source>
</evidence>
<feature type="compositionally biased region" description="Polar residues" evidence="1">
    <location>
        <begin position="767"/>
        <end position="782"/>
    </location>
</feature>
<evidence type="ECO:0000256" key="1">
    <source>
        <dbReference type="SAM" id="MobiDB-lite"/>
    </source>
</evidence>
<dbReference type="PANTHER" id="PTHR48421:SF1">
    <property type="entry name" value="MYCBP-ASSOCIATED PROTEIN"/>
    <property type="match status" value="1"/>
</dbReference>
<sequence>MSRRQTPKELRPLSHPENKKLKTSEELPILCDGQNSTCTSRDMQVLAIHTDKLDKIHIPKPPKGHQKTVLMASVHKTQSADAVGNAVQDLLFHPVNLGPDSQPLDYAGPEGLRFDDQGMVLPHSILGSLDDFRSFLETRGEAELIKRIPKSLRDPPSEVPGRPHSEAVESGIPSSHRNVQRNALLHWHTHMRQRRRQQDLLSGLLHRPVENLLMNQANHFRDTQEQRTFLTQVMPLIHPGYGYHVGSEFWSLPQRYGDEMSGITATLTQTERGKCEPVTHVGQPSSVRQESGITCSEILRPASRTWKQSVYLQRQYQELGEFLWDMDIKKPDINGLEVIGSGKPFTSVTVRRGPLLEREGEEKKHKEMKKENLDPLAQYDDVQSNTLLIPALRFCGQLASWTGNSPSNQGQIGISATIIFEALTGERASSHLDLRNEGSTAIFFSWQQLPLPHSFPNLQSQTKTQHFYFDSSSGVILPGVTKRVEFIFKLEGPGIKTELWRFNTHPLLLQGASMQVTLRGLSLYQDKTADQRLFIQMKLEKIVRVKMCQSIVYEMLLGIHTPERPSSPAELYITEDQKFKSKNPMLQYLNEPVEDLKKLWQEANPGHPWDLSISTLRQVVLSLPEQASDQDSLTREKSLIQFNCLLLKLSEPLPQHHHLTAAAIGQQLWRKLLDMMADEAMQLKLLLCLPEKDTWVDKKDEPLISDSDLTDNINKDKGEKRGGAAVKEESKSATTEKSVEASKKKEKKKKDEMRKRSKEKQEESSSLTDIQPESVNQQPSDDQNVELEVIDIYTRLLHRKVYALMEDLVDTLCDLMDELNGDGR</sequence>
<feature type="region of interest" description="Disordered" evidence="1">
    <location>
        <begin position="1"/>
        <end position="21"/>
    </location>
</feature>
<dbReference type="EMBL" id="CAWUFR010000118">
    <property type="protein sequence ID" value="CAK6968329.1"/>
    <property type="molecule type" value="Genomic_DNA"/>
</dbReference>